<organism evidence="4 5">
    <name type="scientific">Termitidicoccus mucosus</name>
    <dbReference type="NCBI Taxonomy" id="1184151"/>
    <lineage>
        <taxon>Bacteria</taxon>
        <taxon>Pseudomonadati</taxon>
        <taxon>Verrucomicrobiota</taxon>
        <taxon>Opitutia</taxon>
        <taxon>Opitutales</taxon>
        <taxon>Opitutaceae</taxon>
        <taxon>Termitidicoccus</taxon>
    </lineage>
</organism>
<dbReference type="InterPro" id="IPR002241">
    <property type="entry name" value="Glyco_hydro_27"/>
</dbReference>
<dbReference type="Proteomes" id="UP000078486">
    <property type="component" value="Unassembled WGS sequence"/>
</dbReference>
<accession>A0A178IMU8</accession>
<evidence type="ECO:0000256" key="3">
    <source>
        <dbReference type="ARBA" id="ARBA00023295"/>
    </source>
</evidence>
<name>A0A178IMU8_9BACT</name>
<comment type="caution">
    <text evidence="4">The sequence shown here is derived from an EMBL/GenBank/DDBJ whole genome shotgun (WGS) entry which is preliminary data.</text>
</comment>
<dbReference type="AlphaFoldDB" id="A0A178IMU8"/>
<sequence length="161" mass="17976">MKYDLCRYDRVIEGKIPAPPGIPTYANSNRRDVAVYPFALMGKFLREQKRDIIYSLCQYGIENVWEWGDTVSGNSWRTTGDIIDTWQSITDIGFGRDHAAPYSNPGNWNDPDMLIVAKSVGATSTPPASLPTSNTRTSASGVCTPRRCLLAATWKNWTPSR</sequence>
<dbReference type="InterPro" id="IPR017853">
    <property type="entry name" value="GH"/>
</dbReference>
<dbReference type="Gene3D" id="3.20.20.70">
    <property type="entry name" value="Aldolase class I"/>
    <property type="match status" value="1"/>
</dbReference>
<evidence type="ECO:0008006" key="6">
    <source>
        <dbReference type="Google" id="ProtNLM"/>
    </source>
</evidence>
<dbReference type="GO" id="GO:0005975">
    <property type="term" value="P:carbohydrate metabolic process"/>
    <property type="evidence" value="ECO:0007669"/>
    <property type="project" value="InterPro"/>
</dbReference>
<evidence type="ECO:0000313" key="5">
    <source>
        <dbReference type="Proteomes" id="UP000078486"/>
    </source>
</evidence>
<keyword evidence="3" id="KW-0326">Glycosidase</keyword>
<reference evidence="4 5" key="1">
    <citation type="submission" date="2016-01" db="EMBL/GenBank/DDBJ databases">
        <title>High potential of lignocellulose degradation of a new Verrucomicrobia species.</title>
        <authorList>
            <person name="Wang Y."/>
            <person name="Shi Y."/>
            <person name="Qiu Z."/>
            <person name="Liu S."/>
            <person name="Yang H."/>
        </authorList>
    </citation>
    <scope>NUCLEOTIDE SEQUENCE [LARGE SCALE GENOMIC DNA]</scope>
    <source>
        <strain evidence="4 5">TSB47</strain>
    </source>
</reference>
<dbReference type="GO" id="GO:0004553">
    <property type="term" value="F:hydrolase activity, hydrolyzing O-glycosyl compounds"/>
    <property type="evidence" value="ECO:0007669"/>
    <property type="project" value="InterPro"/>
</dbReference>
<evidence type="ECO:0000256" key="1">
    <source>
        <dbReference type="ARBA" id="ARBA00009743"/>
    </source>
</evidence>
<dbReference type="Pfam" id="PF16499">
    <property type="entry name" value="Melibiase_2"/>
    <property type="match status" value="1"/>
</dbReference>
<evidence type="ECO:0000313" key="4">
    <source>
        <dbReference type="EMBL" id="OAM91021.1"/>
    </source>
</evidence>
<keyword evidence="2" id="KW-0378">Hydrolase</keyword>
<protein>
    <recommendedName>
        <fullName evidence="6">Alpha-galactosidase</fullName>
    </recommendedName>
</protein>
<dbReference type="STRING" id="1184151.AW736_05135"/>
<dbReference type="PANTHER" id="PTHR11452:SF75">
    <property type="entry name" value="ALPHA-GALACTOSIDASE MEL1"/>
    <property type="match status" value="1"/>
</dbReference>
<proteinExistence type="inferred from homology"/>
<dbReference type="InterPro" id="IPR013785">
    <property type="entry name" value="Aldolase_TIM"/>
</dbReference>
<gene>
    <name evidence="4" type="ORF">AW736_05135</name>
</gene>
<keyword evidence="5" id="KW-1185">Reference proteome</keyword>
<dbReference type="SUPFAM" id="SSF51445">
    <property type="entry name" value="(Trans)glycosidases"/>
    <property type="match status" value="1"/>
</dbReference>
<dbReference type="EMBL" id="LRRQ01000042">
    <property type="protein sequence ID" value="OAM91021.1"/>
    <property type="molecule type" value="Genomic_DNA"/>
</dbReference>
<comment type="similarity">
    <text evidence="1">Belongs to the glycosyl hydrolase 27 family.</text>
</comment>
<evidence type="ECO:0000256" key="2">
    <source>
        <dbReference type="ARBA" id="ARBA00022801"/>
    </source>
</evidence>
<dbReference type="PANTHER" id="PTHR11452">
    <property type="entry name" value="ALPHA-GALACTOSIDASE/ALPHA-N-ACETYLGALACTOSAMINIDASE"/>
    <property type="match status" value="1"/>
</dbReference>